<accession>A0A9P0TVU2</accession>
<gene>
    <name evidence="1" type="ORF">PIBRA_LOCUS12826</name>
</gene>
<sequence length="73" mass="7864">MEKSTGDIVLRPITNKQMNIDSTALFPAKLIQGNADCYGDYFNWLNLHSKPPRDLPSGVGGGLGGVTRFIAKG</sequence>
<keyword evidence="2" id="KW-1185">Reference proteome</keyword>
<protein>
    <submittedName>
        <fullName evidence="1">Uncharacterized protein</fullName>
    </submittedName>
</protein>
<evidence type="ECO:0000313" key="2">
    <source>
        <dbReference type="Proteomes" id="UP001152562"/>
    </source>
</evidence>
<dbReference type="EMBL" id="CALOZG010000085">
    <property type="protein sequence ID" value="CAH4037093.1"/>
    <property type="molecule type" value="Genomic_DNA"/>
</dbReference>
<name>A0A9P0TVU2_PIEBR</name>
<evidence type="ECO:0000313" key="1">
    <source>
        <dbReference type="EMBL" id="CAH4037093.1"/>
    </source>
</evidence>
<comment type="caution">
    <text evidence="1">The sequence shown here is derived from an EMBL/GenBank/DDBJ whole genome shotgun (WGS) entry which is preliminary data.</text>
</comment>
<dbReference type="AlphaFoldDB" id="A0A9P0TVU2"/>
<proteinExistence type="predicted"/>
<dbReference type="Proteomes" id="UP001152562">
    <property type="component" value="Unassembled WGS sequence"/>
</dbReference>
<organism evidence="1 2">
    <name type="scientific">Pieris brassicae</name>
    <name type="common">White butterfly</name>
    <name type="synonym">Large white butterfly</name>
    <dbReference type="NCBI Taxonomy" id="7116"/>
    <lineage>
        <taxon>Eukaryota</taxon>
        <taxon>Metazoa</taxon>
        <taxon>Ecdysozoa</taxon>
        <taxon>Arthropoda</taxon>
        <taxon>Hexapoda</taxon>
        <taxon>Insecta</taxon>
        <taxon>Pterygota</taxon>
        <taxon>Neoptera</taxon>
        <taxon>Endopterygota</taxon>
        <taxon>Lepidoptera</taxon>
        <taxon>Glossata</taxon>
        <taxon>Ditrysia</taxon>
        <taxon>Papilionoidea</taxon>
        <taxon>Pieridae</taxon>
        <taxon>Pierinae</taxon>
        <taxon>Pieris</taxon>
    </lineage>
</organism>
<reference evidence="1" key="1">
    <citation type="submission" date="2022-05" db="EMBL/GenBank/DDBJ databases">
        <authorList>
            <person name="Okamura Y."/>
        </authorList>
    </citation>
    <scope>NUCLEOTIDE SEQUENCE</scope>
</reference>